<sequence>MTTQRPNPKDLNIKFASAPWTTQCETYWLLLWLSNPLPAGIYAPLEASTINEQHGRFKGGLGMVQIVRYSDTPVGAYDELLIIPGNFEVPGGKEKGKGKAKAKAKLRITRIYVGQRDTCYN</sequence>
<gene>
    <name evidence="1" type="ORF">LTS18_004907</name>
</gene>
<evidence type="ECO:0000313" key="2">
    <source>
        <dbReference type="Proteomes" id="UP001186974"/>
    </source>
</evidence>
<accession>A0ACC3DRX4</accession>
<proteinExistence type="predicted"/>
<keyword evidence="2" id="KW-1185">Reference proteome</keyword>
<comment type="caution">
    <text evidence="1">The sequence shown here is derived from an EMBL/GenBank/DDBJ whole genome shotgun (WGS) entry which is preliminary data.</text>
</comment>
<evidence type="ECO:0000313" key="1">
    <source>
        <dbReference type="EMBL" id="KAK3079419.1"/>
    </source>
</evidence>
<protein>
    <submittedName>
        <fullName evidence="1">Uncharacterized protein</fullName>
    </submittedName>
</protein>
<dbReference type="EMBL" id="JAWDJW010001155">
    <property type="protein sequence ID" value="KAK3079419.1"/>
    <property type="molecule type" value="Genomic_DNA"/>
</dbReference>
<name>A0ACC3DRX4_9PEZI</name>
<reference evidence="1" key="1">
    <citation type="submission" date="2024-09" db="EMBL/GenBank/DDBJ databases">
        <title>Black Yeasts Isolated from many extreme environments.</title>
        <authorList>
            <person name="Coleine C."/>
            <person name="Stajich J.E."/>
            <person name="Selbmann L."/>
        </authorList>
    </citation>
    <scope>NUCLEOTIDE SEQUENCE</scope>
    <source>
        <strain evidence="1">CCFEE 5737</strain>
    </source>
</reference>
<dbReference type="Proteomes" id="UP001186974">
    <property type="component" value="Unassembled WGS sequence"/>
</dbReference>
<organism evidence="1 2">
    <name type="scientific">Coniosporium uncinatum</name>
    <dbReference type="NCBI Taxonomy" id="93489"/>
    <lineage>
        <taxon>Eukaryota</taxon>
        <taxon>Fungi</taxon>
        <taxon>Dikarya</taxon>
        <taxon>Ascomycota</taxon>
        <taxon>Pezizomycotina</taxon>
        <taxon>Dothideomycetes</taxon>
        <taxon>Dothideomycetes incertae sedis</taxon>
        <taxon>Coniosporium</taxon>
    </lineage>
</organism>
<feature type="non-terminal residue" evidence="1">
    <location>
        <position position="121"/>
    </location>
</feature>